<dbReference type="Proteomes" id="UP000219612">
    <property type="component" value="Unassembled WGS sequence"/>
</dbReference>
<dbReference type="EMBL" id="OBDY01000001">
    <property type="protein sequence ID" value="SNY04183.1"/>
    <property type="molecule type" value="Genomic_DNA"/>
</dbReference>
<protein>
    <recommendedName>
        <fullName evidence="3">Transcriptional regulator, AlpA family</fullName>
    </recommendedName>
</protein>
<name>A0A285EZF5_9ACTN</name>
<proteinExistence type="predicted"/>
<evidence type="ECO:0000313" key="2">
    <source>
        <dbReference type="Proteomes" id="UP000219612"/>
    </source>
</evidence>
<gene>
    <name evidence="1" type="ORF">SAMN05421748_101165</name>
</gene>
<evidence type="ECO:0008006" key="3">
    <source>
        <dbReference type="Google" id="ProtNLM"/>
    </source>
</evidence>
<dbReference type="AlphaFoldDB" id="A0A285EZF5"/>
<sequence>MGVAEIRVRLGGVNRQRVDQLALRPDWPKPYDELVRGRVWRIADIEAWIRVHRPALARRRD</sequence>
<organism evidence="1 2">
    <name type="scientific">Paractinoplanes atraurantiacus</name>
    <dbReference type="NCBI Taxonomy" id="1036182"/>
    <lineage>
        <taxon>Bacteria</taxon>
        <taxon>Bacillati</taxon>
        <taxon>Actinomycetota</taxon>
        <taxon>Actinomycetes</taxon>
        <taxon>Micromonosporales</taxon>
        <taxon>Micromonosporaceae</taxon>
        <taxon>Paractinoplanes</taxon>
    </lineage>
</organism>
<evidence type="ECO:0000313" key="1">
    <source>
        <dbReference type="EMBL" id="SNY04183.1"/>
    </source>
</evidence>
<keyword evidence="2" id="KW-1185">Reference proteome</keyword>
<reference evidence="1 2" key="1">
    <citation type="submission" date="2017-09" db="EMBL/GenBank/DDBJ databases">
        <authorList>
            <person name="Ehlers B."/>
            <person name="Leendertz F.H."/>
        </authorList>
    </citation>
    <scope>NUCLEOTIDE SEQUENCE [LARGE SCALE GENOMIC DNA]</scope>
    <source>
        <strain evidence="1 2">CGMCC 4.6857</strain>
    </source>
</reference>
<accession>A0A285EZF5</accession>
<dbReference type="OrthoDB" id="3400183at2"/>